<reference evidence="3" key="1">
    <citation type="submission" date="2017-09" db="EMBL/GenBank/DDBJ databases">
        <title>Depth-based differentiation of microbial function through sediment-hosted aquifers and enrichment of novel symbionts in the deep terrestrial subsurface.</title>
        <authorList>
            <person name="Probst A.J."/>
            <person name="Ladd B."/>
            <person name="Jarett J.K."/>
            <person name="Geller-Mcgrath D.E."/>
            <person name="Sieber C.M.K."/>
            <person name="Emerson J.B."/>
            <person name="Anantharaman K."/>
            <person name="Thomas B.C."/>
            <person name="Malmstrom R."/>
            <person name="Stieglmeier M."/>
            <person name="Klingl A."/>
            <person name="Woyke T."/>
            <person name="Ryan C.M."/>
            <person name="Banfield J.F."/>
        </authorList>
    </citation>
    <scope>NUCLEOTIDE SEQUENCE [LARGE SCALE GENOMIC DNA]</scope>
</reference>
<comment type="caution">
    <text evidence="2">The sequence shown here is derived from an EMBL/GenBank/DDBJ whole genome shotgun (WGS) entry which is preliminary data.</text>
</comment>
<dbReference type="AlphaFoldDB" id="A0A2M7RES1"/>
<feature type="transmembrane region" description="Helical" evidence="1">
    <location>
        <begin position="12"/>
        <end position="33"/>
    </location>
</feature>
<evidence type="ECO:0000256" key="1">
    <source>
        <dbReference type="SAM" id="Phobius"/>
    </source>
</evidence>
<keyword evidence="1" id="KW-0812">Transmembrane</keyword>
<protein>
    <submittedName>
        <fullName evidence="2">Uncharacterized protein</fullName>
    </submittedName>
</protein>
<keyword evidence="1" id="KW-1133">Transmembrane helix</keyword>
<keyword evidence="1" id="KW-0472">Membrane</keyword>
<name>A0A2M7RES1_9BACT</name>
<evidence type="ECO:0000313" key="2">
    <source>
        <dbReference type="EMBL" id="PIY95265.1"/>
    </source>
</evidence>
<evidence type="ECO:0000313" key="3">
    <source>
        <dbReference type="Proteomes" id="UP000228689"/>
    </source>
</evidence>
<dbReference type="EMBL" id="PFMC01000020">
    <property type="protein sequence ID" value="PIY95265.1"/>
    <property type="molecule type" value="Genomic_DNA"/>
</dbReference>
<proteinExistence type="predicted"/>
<dbReference type="Proteomes" id="UP000228689">
    <property type="component" value="Unassembled WGS sequence"/>
</dbReference>
<accession>A0A2M7RES1</accession>
<organism evidence="2 3">
    <name type="scientific">Candidatus Komeilibacteria bacterium CG_4_10_14_0_8_um_filter_37_78</name>
    <dbReference type="NCBI Taxonomy" id="1974471"/>
    <lineage>
        <taxon>Bacteria</taxon>
        <taxon>Candidatus Komeiliibacteriota</taxon>
    </lineage>
</organism>
<gene>
    <name evidence="2" type="ORF">COY67_00860</name>
</gene>
<sequence length="239" mass="28052">MNEQDHKSHGQKVLIIWIAIFMVIIFLAWLMTWQTKFDFTNRANEEGSFDETVNSLSTSWQQLREDFADQDINLGNISETLQQGLANLNEQNKDITAGVLSEISKLKVREWPKYESAALTFQYPETWLLIEEENSIIVKDEDLQVLVFKIYNDQTTLPDNINNLVLAEWLTEQANRELSIFAMSEEIDMGLPYPVYQVNTRNNEDLSNLWWQGQKIIWLNYNTDEEYQELINLIFSTIK</sequence>